<sequence>MDHPYSAFDDIPQIQFHAENQLQDPYRWSDRDTTWMDPRPNQRAFNLFGSQVTLDTTQAHVMSSMQRYLSGPERTLFETNVFELDRLSDREPRRFDFDPRYESQAPWPYPEKDLRQRSPDNYCSSWSVSSASSYNCSYQDELNANRFGSPEGVSSPPRSEYRHFPTYSLEEATLGAGGSCTLQDIQQYPSPAEDTDLPGEYDDCTDIKVGYACEQETVLFHGKMEPDNQHSCAHLQEEDTIRVREAESVKPALKKEDDADSDWKPRNKRRRRASQSSSISRGSTHRSSKLSRTSYTSSGRVTKRPKCSSSPKEINPTNRPFPCPFAGYSCQATFASKNEWKRHVSTQHIRLGFWRCQLCPSTTDGGATTSYNDFNRKDLFTQHLRRMHMASQSGPKGSVRSPPPTKDAPITEDNMQDFQKKCYMRLRDPPPRSSCLFCNRSFEGPGSWDERIEHVGRHLEKDKKNADAKMYGIERWRDDHSLESWLTREGLVEQTPGGEWQLGNGKPRGPGEINVRRAVDDESDVLSDDG</sequence>
<reference evidence="3 4" key="1">
    <citation type="journal article" date="2012" name="BMC Genomics">
        <title>Tools to kill: Genome of one of the most destructive plant pathogenic fungi Macrophomina phaseolina.</title>
        <authorList>
            <person name="Islam M.S."/>
            <person name="Haque M.S."/>
            <person name="Islam M.M."/>
            <person name="Emdad E.M."/>
            <person name="Halim A."/>
            <person name="Hossen Q.M.M."/>
            <person name="Hossain M.Z."/>
            <person name="Ahmed B."/>
            <person name="Rahim S."/>
            <person name="Rahman M.S."/>
            <person name="Alam M.M."/>
            <person name="Hou S."/>
            <person name="Wan X."/>
            <person name="Saito J.A."/>
            <person name="Alam M."/>
        </authorList>
    </citation>
    <scope>NUCLEOTIDE SEQUENCE [LARGE SCALE GENOMIC DNA]</scope>
    <source>
        <strain evidence="3 4">MS6</strain>
    </source>
</reference>
<evidence type="ECO:0000313" key="3">
    <source>
        <dbReference type="EMBL" id="EKG22043.1"/>
    </source>
</evidence>
<feature type="domain" description="C2H2-type" evidence="2">
    <location>
        <begin position="354"/>
        <end position="388"/>
    </location>
</feature>
<feature type="compositionally biased region" description="Basic and acidic residues" evidence="1">
    <location>
        <begin position="243"/>
        <end position="265"/>
    </location>
</feature>
<dbReference type="InterPro" id="IPR013087">
    <property type="entry name" value="Znf_C2H2_type"/>
</dbReference>
<dbReference type="SMART" id="SM00355">
    <property type="entry name" value="ZnF_C2H2"/>
    <property type="match status" value="3"/>
</dbReference>
<dbReference type="OrthoDB" id="5388486at2759"/>
<feature type="region of interest" description="Disordered" evidence="1">
    <location>
        <begin position="493"/>
        <end position="530"/>
    </location>
</feature>
<dbReference type="eggNOG" id="ENOG502S60G">
    <property type="taxonomic scope" value="Eukaryota"/>
</dbReference>
<dbReference type="Gene3D" id="3.30.160.60">
    <property type="entry name" value="Classic Zinc Finger"/>
    <property type="match status" value="1"/>
</dbReference>
<feature type="domain" description="C2H2-type" evidence="2">
    <location>
        <begin position="321"/>
        <end position="348"/>
    </location>
</feature>
<dbReference type="PANTHER" id="PTHR23225:SF2">
    <property type="entry name" value="AT09679P-RELATED"/>
    <property type="match status" value="1"/>
</dbReference>
<dbReference type="VEuPathDB" id="FungiDB:MPH_00634"/>
<feature type="domain" description="C2H2-type" evidence="2">
    <location>
        <begin position="433"/>
        <end position="458"/>
    </location>
</feature>
<dbReference type="PANTHER" id="PTHR23225">
    <property type="entry name" value="ZINC FINGER PROTEIN"/>
    <property type="match status" value="1"/>
</dbReference>
<feature type="compositionally biased region" description="Polar residues" evidence="1">
    <location>
        <begin position="307"/>
        <end position="318"/>
    </location>
</feature>
<proteinExistence type="predicted"/>
<name>K2S5A8_MACPH</name>
<dbReference type="InParanoid" id="K2S5A8"/>
<gene>
    <name evidence="3" type="ORF">MPH_00634</name>
</gene>
<dbReference type="InterPro" id="IPR039970">
    <property type="entry name" value="TF_Grauzone"/>
</dbReference>
<dbReference type="GO" id="GO:0003700">
    <property type="term" value="F:DNA-binding transcription factor activity"/>
    <property type="evidence" value="ECO:0007669"/>
    <property type="project" value="InterPro"/>
</dbReference>
<feature type="compositionally biased region" description="Acidic residues" evidence="1">
    <location>
        <begin position="521"/>
        <end position="530"/>
    </location>
</feature>
<dbReference type="STRING" id="1126212.K2S5A8"/>
<protein>
    <submittedName>
        <fullName evidence="3">Zinc finger C2H2-like protein</fullName>
    </submittedName>
</protein>
<dbReference type="Proteomes" id="UP000007129">
    <property type="component" value="Unassembled WGS sequence"/>
</dbReference>
<dbReference type="HOGENOM" id="CLU_046431_0_0_1"/>
<evidence type="ECO:0000256" key="1">
    <source>
        <dbReference type="SAM" id="MobiDB-lite"/>
    </source>
</evidence>
<evidence type="ECO:0000259" key="2">
    <source>
        <dbReference type="SMART" id="SM00355"/>
    </source>
</evidence>
<accession>K2S5A8</accession>
<organism evidence="3 4">
    <name type="scientific">Macrophomina phaseolina (strain MS6)</name>
    <name type="common">Charcoal rot fungus</name>
    <dbReference type="NCBI Taxonomy" id="1126212"/>
    <lineage>
        <taxon>Eukaryota</taxon>
        <taxon>Fungi</taxon>
        <taxon>Dikarya</taxon>
        <taxon>Ascomycota</taxon>
        <taxon>Pezizomycotina</taxon>
        <taxon>Dothideomycetes</taxon>
        <taxon>Dothideomycetes incertae sedis</taxon>
        <taxon>Botryosphaeriales</taxon>
        <taxon>Botryosphaeriaceae</taxon>
        <taxon>Macrophomina</taxon>
    </lineage>
</organism>
<dbReference type="AlphaFoldDB" id="K2S5A8"/>
<comment type="caution">
    <text evidence="3">The sequence shown here is derived from an EMBL/GenBank/DDBJ whole genome shotgun (WGS) entry which is preliminary data.</text>
</comment>
<feature type="region of interest" description="Disordered" evidence="1">
    <location>
        <begin position="243"/>
        <end position="318"/>
    </location>
</feature>
<dbReference type="EMBL" id="AHHD01000031">
    <property type="protein sequence ID" value="EKG22043.1"/>
    <property type="molecule type" value="Genomic_DNA"/>
</dbReference>
<evidence type="ECO:0000313" key="4">
    <source>
        <dbReference type="Proteomes" id="UP000007129"/>
    </source>
</evidence>
<feature type="region of interest" description="Disordered" evidence="1">
    <location>
        <begin position="388"/>
        <end position="411"/>
    </location>
</feature>